<feature type="domain" description="SOGP N-terminal" evidence="5">
    <location>
        <begin position="13"/>
        <end position="235"/>
    </location>
</feature>
<reference evidence="6 7" key="1">
    <citation type="submission" date="2016-11" db="EMBL/GenBank/DDBJ databases">
        <title>Interaction between Lactobacillus species and yeast in water kefir.</title>
        <authorList>
            <person name="Behr J."/>
            <person name="Xu D."/>
            <person name="Vogel R.F."/>
        </authorList>
    </citation>
    <scope>NUCLEOTIDE SEQUENCE [LARGE SCALE GENOMIC DNA]</scope>
    <source>
        <strain evidence="6 7">TMW 1.1822</strain>
    </source>
</reference>
<keyword evidence="2" id="KW-0808">Transferase</keyword>
<evidence type="ECO:0000259" key="5">
    <source>
        <dbReference type="Pfam" id="PF21958"/>
    </source>
</evidence>
<evidence type="ECO:0008006" key="8">
    <source>
        <dbReference type="Google" id="ProtNLM"/>
    </source>
</evidence>
<dbReference type="KEGG" id="lhw:BSQ49_01135"/>
<dbReference type="Pfam" id="PF17167">
    <property type="entry name" value="Glyco_hydro_94"/>
    <property type="match status" value="1"/>
</dbReference>
<organism evidence="6 7">
    <name type="scientific">Liquorilactobacillus hordei</name>
    <dbReference type="NCBI Taxonomy" id="468911"/>
    <lineage>
        <taxon>Bacteria</taxon>
        <taxon>Bacillati</taxon>
        <taxon>Bacillota</taxon>
        <taxon>Bacilli</taxon>
        <taxon>Lactobacillales</taxon>
        <taxon>Lactobacillaceae</taxon>
        <taxon>Liquorilactobacillus</taxon>
    </lineage>
</organism>
<dbReference type="GO" id="GO:0005975">
    <property type="term" value="P:carbohydrate metabolic process"/>
    <property type="evidence" value="ECO:0007669"/>
    <property type="project" value="InterPro"/>
</dbReference>
<feature type="domain" description="Glycoside phosphorylase super sandwich" evidence="4">
    <location>
        <begin position="298"/>
        <end position="513"/>
    </location>
</feature>
<evidence type="ECO:0000256" key="1">
    <source>
        <dbReference type="ARBA" id="ARBA00022676"/>
    </source>
</evidence>
<dbReference type="InterPro" id="IPR012341">
    <property type="entry name" value="6hp_glycosidase-like_sf"/>
</dbReference>
<dbReference type="PANTHER" id="PTHR37469:SF2">
    <property type="entry name" value="CELLOBIONIC ACID PHOSPHORYLASE"/>
    <property type="match status" value="1"/>
</dbReference>
<keyword evidence="1" id="KW-0328">Glycosyltransferase</keyword>
<dbReference type="GO" id="GO:0016757">
    <property type="term" value="F:glycosyltransferase activity"/>
    <property type="evidence" value="ECO:0007669"/>
    <property type="project" value="UniProtKB-KW"/>
</dbReference>
<dbReference type="SUPFAM" id="SSF48208">
    <property type="entry name" value="Six-hairpin glycosidases"/>
    <property type="match status" value="1"/>
</dbReference>
<dbReference type="InterPro" id="IPR037018">
    <property type="entry name" value="GH65_N"/>
</dbReference>
<feature type="domain" description="Glycosyl hydrolase 94 catalytic" evidence="3">
    <location>
        <begin position="673"/>
        <end position="951"/>
    </location>
</feature>
<dbReference type="EMBL" id="CP018176">
    <property type="protein sequence ID" value="AUJ28941.1"/>
    <property type="molecule type" value="Genomic_DNA"/>
</dbReference>
<sequence>MQEIRSKDISFDLLDNGAIGIIKAKDTMINQVKGNSYDGSLMNLYLRLTDDGGKNDYVPLIGPKSESDFFVNQNSARWEGQFLDISYVLTLNLIDNMWFWKINVKGKTKHQVDLTYVQDLGLGAESFVTANEAYSSQYIDNYVVKDGEYITVCSRQNQSQSGKYPYLQQGSLNPLASYATDGFQFYGTEYKLTDIPTGLIEKQLPSDNYQYEFTLTALRTPSFEVGSEETTHVFYAAYVDSRESGNNSILLDFNDIKEKYSAFHVQSQNAKKVYSEQRTEYHPLAGRALTTTEINKLYPHKEQIEEDTDSELLSFFDTKGRHIVLPAKEKKQERMTGNIIMAGSSFKPGAPVMATTQYMCGIFESQTVFGNTNMNILTTNIRNSLNYFKNSGTRILVKINGKYRLLTMPSLFAMSFNGADWIYKLEDDVLLIRGEASADTDQLRLEFISMKQKKYDIKVITQLELATLGENVKVDIQDAKMKIIPAGEMAKKLPKLQYTLSYEEDDVTLQLEEKEKEKYLVAQYQQCNKFGIVTGLQGHSNKEFDIDSERKKNEEFIANFVQNINLEQIQPEDVLAEYLQPTELIIKWYAHDALVHLMSPHGLEQYGGAAWGTRDVSQGPTELFLALGYNEPVREIIKIMYEHQFIENGNWPQWFMFDEYADQFAAESHGDIIVWPLKVVAEYLKQSHDITILNEPLTYMSLEDKQTTSKKEKLIDHIKRQLNYITSHFLPHTFVSAYGDGDWDDTLQPANSEQKKTMASTWTQELTIETLDLTSKVIAEFDEEFAREVFELKEKMKTDFRKYFMKDSVLPGFISMDAENKPHYIIHPEDKVTKINYRLLPLQQGILSNIFNERETQEALAIIKKNLLFPDGVRLMDRPATYQGGISEIFKRAEQSSFFGRETGLLYVHAHIRYAEALIECGYSKEAWKALLQINPISLKKRVPNAALRQANTYFSSSDAAFNDRYQAQQNFVELKKGEIPVKGGWRLYSSGPGIYVAALKKLLNYKKV</sequence>
<evidence type="ECO:0000259" key="3">
    <source>
        <dbReference type="Pfam" id="PF17167"/>
    </source>
</evidence>
<evidence type="ECO:0000256" key="2">
    <source>
        <dbReference type="ARBA" id="ARBA00022679"/>
    </source>
</evidence>
<dbReference type="InterPro" id="IPR053831">
    <property type="entry name" value="SOGP_N"/>
</dbReference>
<proteinExistence type="predicted"/>
<dbReference type="InterPro" id="IPR048771">
    <property type="entry name" value="SOGP_2nd"/>
</dbReference>
<dbReference type="RefSeq" id="WP_141052639.1">
    <property type="nucleotide sequence ID" value="NZ_CP018176.1"/>
</dbReference>
<dbReference type="AlphaFoldDB" id="A0A3Q8C8H4"/>
<dbReference type="InterPro" id="IPR033432">
    <property type="entry name" value="GH94_catalytic"/>
</dbReference>
<gene>
    <name evidence="6" type="ORF">BSQ49_01135</name>
</gene>
<dbReference type="PANTHER" id="PTHR37469">
    <property type="entry name" value="CELLOBIONIC ACID PHOSPHORYLASE-RELATED"/>
    <property type="match status" value="1"/>
</dbReference>
<dbReference type="InterPro" id="IPR008928">
    <property type="entry name" value="6-hairpin_glycosidase_sf"/>
</dbReference>
<name>A0A3Q8C8H4_9LACO</name>
<protein>
    <recommendedName>
        <fullName evidence="8">Cellobiose phosphorylase</fullName>
    </recommendedName>
</protein>
<dbReference type="Gene3D" id="2.70.98.40">
    <property type="entry name" value="Glycoside hydrolase, family 65, N-terminal domain"/>
    <property type="match status" value="1"/>
</dbReference>
<dbReference type="Pfam" id="PF21958">
    <property type="entry name" value="SOGP_N"/>
    <property type="match status" value="1"/>
</dbReference>
<dbReference type="InterPro" id="IPR052047">
    <property type="entry name" value="GH94_Enzymes"/>
</dbReference>
<evidence type="ECO:0000313" key="6">
    <source>
        <dbReference type="EMBL" id="AUJ28941.1"/>
    </source>
</evidence>
<dbReference type="Proteomes" id="UP000314960">
    <property type="component" value="Chromosome"/>
</dbReference>
<dbReference type="Pfam" id="PF21250">
    <property type="entry name" value="SOGP_2nd"/>
    <property type="match status" value="1"/>
</dbReference>
<evidence type="ECO:0000313" key="7">
    <source>
        <dbReference type="Proteomes" id="UP000314960"/>
    </source>
</evidence>
<dbReference type="Gene3D" id="1.50.10.10">
    <property type="match status" value="1"/>
</dbReference>
<accession>A0A3Q8C8H4</accession>
<evidence type="ECO:0000259" key="4">
    <source>
        <dbReference type="Pfam" id="PF21250"/>
    </source>
</evidence>